<keyword evidence="6" id="KW-0812">Transmembrane</keyword>
<gene>
    <name evidence="8" type="ORF">SAMN04487775_103154</name>
</gene>
<evidence type="ECO:0000259" key="7">
    <source>
        <dbReference type="PROSITE" id="PS50011"/>
    </source>
</evidence>
<keyword evidence="8" id="KW-0723">Serine/threonine-protein kinase</keyword>
<dbReference type="OrthoDB" id="9801841at2"/>
<keyword evidence="6" id="KW-1133">Transmembrane helix</keyword>
<keyword evidence="2" id="KW-0547">Nucleotide-binding</keyword>
<evidence type="ECO:0000256" key="3">
    <source>
        <dbReference type="ARBA" id="ARBA00022777"/>
    </source>
</evidence>
<evidence type="ECO:0000256" key="5">
    <source>
        <dbReference type="SAM" id="MobiDB-lite"/>
    </source>
</evidence>
<feature type="region of interest" description="Disordered" evidence="5">
    <location>
        <begin position="164"/>
        <end position="184"/>
    </location>
</feature>
<dbReference type="AlphaFoldDB" id="A0A1I3JNV7"/>
<keyword evidence="6" id="KW-0472">Membrane</keyword>
<evidence type="ECO:0000256" key="4">
    <source>
        <dbReference type="ARBA" id="ARBA00022840"/>
    </source>
</evidence>
<keyword evidence="4" id="KW-0067">ATP-binding</keyword>
<evidence type="ECO:0000256" key="1">
    <source>
        <dbReference type="ARBA" id="ARBA00022679"/>
    </source>
</evidence>
<dbReference type="InterPro" id="IPR008271">
    <property type="entry name" value="Ser/Thr_kinase_AS"/>
</dbReference>
<reference evidence="9" key="1">
    <citation type="submission" date="2016-10" db="EMBL/GenBank/DDBJ databases">
        <authorList>
            <person name="Varghese N."/>
            <person name="Submissions S."/>
        </authorList>
    </citation>
    <scope>NUCLEOTIDE SEQUENCE [LARGE SCALE GENOMIC DNA]</scope>
    <source>
        <strain evidence="9">XBD1002</strain>
    </source>
</reference>
<protein>
    <submittedName>
        <fullName evidence="8">Serine/threonine protein kinase</fullName>
    </submittedName>
</protein>
<evidence type="ECO:0000313" key="9">
    <source>
        <dbReference type="Proteomes" id="UP000182737"/>
    </source>
</evidence>
<evidence type="ECO:0000313" key="8">
    <source>
        <dbReference type="EMBL" id="SFI61962.1"/>
    </source>
</evidence>
<keyword evidence="1" id="KW-0808">Transferase</keyword>
<dbReference type="SMART" id="SM00220">
    <property type="entry name" value="S_TKc"/>
    <property type="match status" value="1"/>
</dbReference>
<organism evidence="8 9">
    <name type="scientific">Treponema bryantii</name>
    <dbReference type="NCBI Taxonomy" id="163"/>
    <lineage>
        <taxon>Bacteria</taxon>
        <taxon>Pseudomonadati</taxon>
        <taxon>Spirochaetota</taxon>
        <taxon>Spirochaetia</taxon>
        <taxon>Spirochaetales</taxon>
        <taxon>Treponemataceae</taxon>
        <taxon>Treponema</taxon>
    </lineage>
</organism>
<feature type="transmembrane region" description="Helical" evidence="6">
    <location>
        <begin position="329"/>
        <end position="349"/>
    </location>
</feature>
<feature type="domain" description="Protein kinase" evidence="7">
    <location>
        <begin position="12"/>
        <end position="291"/>
    </location>
</feature>
<dbReference type="InterPro" id="IPR011009">
    <property type="entry name" value="Kinase-like_dom_sf"/>
</dbReference>
<dbReference type="Pfam" id="PF00069">
    <property type="entry name" value="Pkinase"/>
    <property type="match status" value="1"/>
</dbReference>
<dbReference type="CDD" id="cd14014">
    <property type="entry name" value="STKc_PknB_like"/>
    <property type="match status" value="1"/>
</dbReference>
<proteinExistence type="predicted"/>
<dbReference type="Gene3D" id="1.10.510.10">
    <property type="entry name" value="Transferase(Phosphotransferase) domain 1"/>
    <property type="match status" value="1"/>
</dbReference>
<dbReference type="GO" id="GO:0005524">
    <property type="term" value="F:ATP binding"/>
    <property type="evidence" value="ECO:0007669"/>
    <property type="project" value="UniProtKB-KW"/>
</dbReference>
<dbReference type="PROSITE" id="PS50011">
    <property type="entry name" value="PROTEIN_KINASE_DOM"/>
    <property type="match status" value="1"/>
</dbReference>
<dbReference type="InterPro" id="IPR000719">
    <property type="entry name" value="Prot_kinase_dom"/>
</dbReference>
<accession>A0A1I3JNV7</accession>
<evidence type="ECO:0000256" key="2">
    <source>
        <dbReference type="ARBA" id="ARBA00022741"/>
    </source>
</evidence>
<name>A0A1I3JNV7_9SPIR</name>
<dbReference type="PROSITE" id="PS00108">
    <property type="entry name" value="PROTEIN_KINASE_ST"/>
    <property type="match status" value="1"/>
</dbReference>
<evidence type="ECO:0000256" key="6">
    <source>
        <dbReference type="SAM" id="Phobius"/>
    </source>
</evidence>
<dbReference type="EMBL" id="FORI01000003">
    <property type="protein sequence ID" value="SFI61962.1"/>
    <property type="molecule type" value="Genomic_DNA"/>
</dbReference>
<dbReference type="PANTHER" id="PTHR43289">
    <property type="entry name" value="MITOGEN-ACTIVATED PROTEIN KINASE KINASE KINASE 20-RELATED"/>
    <property type="match status" value="1"/>
</dbReference>
<sequence length="566" mass="63633">MSNEFPPMIGKYKVLGIIAKGGMGLVYKAIHPSLKRYVVIKKMTARGHAGDAGRFKKEAQLLLDLQSPYIVHLFDYFTEGGFRYMVEELVDGTALDALIKKQTSLPCPIAMLVMQDACYALKYAHSKGIVHRDIKPGNILLSKRGEIKLADFGIASDHATNGAGAAAGSGGTGDGTFDGSSEHTQTGVALGTPAYMPPEQFEDSARVDHRADIYALGIMLYEMVTGTKPYPGTLSIETLNTIKKGRYISPRKIDKNVPKDVCRLIHKMIRPKAKSRYQSIDAVLRQVKKYLRHYDTHELRVQLAKSVITTKQHTFAPDSLAQKDRGRRIVRRVILSVTAAAVVFAGLWYSGLIHKTVLSKWYTEVSLEIEMPRALSGNLDLPARAFFFINDGDKIPEVSGTDRTFSEQGKAFWEKINFWNSRLISSRPVSHNKIYSMRPVFLKKGSYRVKVVVGPYVWWKSFSAGDEEVLITCDFLKNTKRNLKIKTFATDSVTGADITDITQFKILYKNKWLPLSELEDENFESGTVWKIRTEAENYTGEEFSLLIDWYQDELIISSELSPNEND</sequence>
<dbReference type="GO" id="GO:0004674">
    <property type="term" value="F:protein serine/threonine kinase activity"/>
    <property type="evidence" value="ECO:0007669"/>
    <property type="project" value="UniProtKB-KW"/>
</dbReference>
<feature type="transmembrane region" description="Helical" evidence="6">
    <location>
        <begin position="12"/>
        <end position="30"/>
    </location>
</feature>
<dbReference type="PANTHER" id="PTHR43289:SF6">
    <property type="entry name" value="SERINE_THREONINE-PROTEIN KINASE NEKL-3"/>
    <property type="match status" value="1"/>
</dbReference>
<keyword evidence="9" id="KW-1185">Reference proteome</keyword>
<keyword evidence="3 8" id="KW-0418">Kinase</keyword>
<dbReference type="RefSeq" id="WP_074930998.1">
    <property type="nucleotide sequence ID" value="NZ_FORI01000003.1"/>
</dbReference>
<feature type="compositionally biased region" description="Gly residues" evidence="5">
    <location>
        <begin position="165"/>
        <end position="176"/>
    </location>
</feature>
<dbReference type="SUPFAM" id="SSF56112">
    <property type="entry name" value="Protein kinase-like (PK-like)"/>
    <property type="match status" value="1"/>
</dbReference>
<dbReference type="Proteomes" id="UP000182737">
    <property type="component" value="Unassembled WGS sequence"/>
</dbReference>